<dbReference type="Gene3D" id="3.60.20.10">
    <property type="entry name" value="Glutamine Phosphoribosylpyrophosphate, subunit 1, domain 1"/>
    <property type="match status" value="1"/>
</dbReference>
<dbReference type="SUPFAM" id="SSF56235">
    <property type="entry name" value="N-terminal nucleophile aminohydrolases (Ntn hydrolases)"/>
    <property type="match status" value="1"/>
</dbReference>
<evidence type="ECO:0000256" key="1">
    <source>
        <dbReference type="SAM" id="MobiDB-lite"/>
    </source>
</evidence>
<feature type="compositionally biased region" description="Polar residues" evidence="1">
    <location>
        <begin position="1"/>
        <end position="13"/>
    </location>
</feature>
<dbReference type="Proteomes" id="UP000198894">
    <property type="component" value="Unassembled WGS sequence"/>
</dbReference>
<sequence length="92" mass="9418">MTEVTPSATNGPAAQTKAPAVKNPSIATGLTKIGRTPTGFAAHGLYDPRNEHDACGVGFIVNMKGVKSHQIVTDGLAVLENLTHRGAVGADP</sequence>
<keyword evidence="5" id="KW-1185">Reference proteome</keyword>
<evidence type="ECO:0000313" key="5">
    <source>
        <dbReference type="Proteomes" id="UP000198894"/>
    </source>
</evidence>
<feature type="domain" description="Glutamine amidotransferase type-2" evidence="2">
    <location>
        <begin position="55"/>
        <end position="91"/>
    </location>
</feature>
<dbReference type="InterPro" id="IPR017932">
    <property type="entry name" value="GATase_2_dom"/>
</dbReference>
<reference evidence="5" key="1">
    <citation type="submission" date="2016-10" db="EMBL/GenBank/DDBJ databases">
        <authorList>
            <person name="Varghese N."/>
            <person name="Submissions S."/>
        </authorList>
    </citation>
    <scope>NUCLEOTIDE SEQUENCE [LARGE SCALE GENOMIC DNA]</scope>
    <source>
        <strain evidence="5">CGMCC 1.11022</strain>
    </source>
</reference>
<evidence type="ECO:0000259" key="2">
    <source>
        <dbReference type="Pfam" id="PF00310"/>
    </source>
</evidence>
<dbReference type="AlphaFoldDB" id="A0A1G9KX68"/>
<evidence type="ECO:0000313" key="3">
    <source>
        <dbReference type="EMBL" id="SDL39555.1"/>
    </source>
</evidence>
<feature type="non-terminal residue" evidence="4">
    <location>
        <position position="92"/>
    </location>
</feature>
<dbReference type="Pfam" id="PF00310">
    <property type="entry name" value="GATase_2"/>
    <property type="match status" value="1"/>
</dbReference>
<gene>
    <name evidence="3" type="ORF">SAMN05428953_13548</name>
    <name evidence="4" type="ORF">SAMN05428953_1441</name>
</gene>
<dbReference type="RefSeq" id="WP_139172723.1">
    <property type="nucleotide sequence ID" value="NZ_FNEE01000035.1"/>
</dbReference>
<dbReference type="EMBL" id="FNEE01000035">
    <property type="protein sequence ID" value="SDL39555.1"/>
    <property type="molecule type" value="Genomic_DNA"/>
</dbReference>
<proteinExistence type="predicted"/>
<accession>A0A1G9KX68</accession>
<dbReference type="EMBL" id="FNEE01000044">
    <property type="protein sequence ID" value="SDL54301.1"/>
    <property type="molecule type" value="Genomic_DNA"/>
</dbReference>
<feature type="region of interest" description="Disordered" evidence="1">
    <location>
        <begin position="1"/>
        <end position="23"/>
    </location>
</feature>
<dbReference type="InterPro" id="IPR029055">
    <property type="entry name" value="Ntn_hydrolases_N"/>
</dbReference>
<protein>
    <submittedName>
        <fullName evidence="4">Glutamate synthase (NADPH/NADH) large chain</fullName>
    </submittedName>
</protein>
<reference evidence="4" key="2">
    <citation type="submission" date="2016-10" db="EMBL/GenBank/DDBJ databases">
        <authorList>
            <person name="de Groot N.N."/>
        </authorList>
    </citation>
    <scope>NUCLEOTIDE SEQUENCE [LARGE SCALE GENOMIC DNA]</scope>
    <source>
        <strain evidence="4">CGMCC 1.11022</strain>
    </source>
</reference>
<evidence type="ECO:0000313" key="4">
    <source>
        <dbReference type="EMBL" id="SDL54301.1"/>
    </source>
</evidence>
<organism evidence="4 5">
    <name type="scientific">Mesorhizobium muleiense</name>
    <dbReference type="NCBI Taxonomy" id="1004279"/>
    <lineage>
        <taxon>Bacteria</taxon>
        <taxon>Pseudomonadati</taxon>
        <taxon>Pseudomonadota</taxon>
        <taxon>Alphaproteobacteria</taxon>
        <taxon>Hyphomicrobiales</taxon>
        <taxon>Phyllobacteriaceae</taxon>
        <taxon>Mesorhizobium</taxon>
    </lineage>
</organism>
<name>A0A1G9KX68_9HYPH</name>